<accession>A0A0G1Y3P5</accession>
<dbReference type="InterPro" id="IPR011601">
    <property type="entry name" value="MurB_C"/>
</dbReference>
<evidence type="ECO:0000256" key="14">
    <source>
        <dbReference type="ARBA" id="ARBA00023316"/>
    </source>
</evidence>
<evidence type="ECO:0000256" key="15">
    <source>
        <dbReference type="ARBA" id="ARBA00048914"/>
    </source>
</evidence>
<evidence type="ECO:0000256" key="2">
    <source>
        <dbReference type="ARBA" id="ARBA00003921"/>
    </source>
</evidence>
<dbReference type="Gene3D" id="3.30.465.10">
    <property type="match status" value="1"/>
</dbReference>
<dbReference type="SUPFAM" id="SSF56176">
    <property type="entry name" value="FAD-binding/transporter-associated domain-like"/>
    <property type="match status" value="1"/>
</dbReference>
<keyword evidence="10 16" id="KW-0133">Cell shape</keyword>
<protein>
    <recommendedName>
        <fullName evidence="16">UDP-N-acetylenolpyruvoylglucosamine reductase</fullName>
        <ecNumber evidence="16">1.3.1.98</ecNumber>
    </recommendedName>
    <alternativeName>
        <fullName evidence="16">UDP-N-acetylmuramate dehydrogenase</fullName>
    </alternativeName>
</protein>
<dbReference type="GO" id="GO:0008360">
    <property type="term" value="P:regulation of cell shape"/>
    <property type="evidence" value="ECO:0007669"/>
    <property type="project" value="UniProtKB-KW"/>
</dbReference>
<dbReference type="GO" id="GO:0005829">
    <property type="term" value="C:cytosol"/>
    <property type="evidence" value="ECO:0007669"/>
    <property type="project" value="TreeGrafter"/>
</dbReference>
<evidence type="ECO:0000256" key="12">
    <source>
        <dbReference type="ARBA" id="ARBA00023002"/>
    </source>
</evidence>
<keyword evidence="11 16" id="KW-0573">Peptidoglycan synthesis</keyword>
<comment type="catalytic activity">
    <reaction evidence="15 16">
        <text>UDP-N-acetyl-alpha-D-muramate + NADP(+) = UDP-N-acetyl-3-O-(1-carboxyvinyl)-alpha-D-glucosamine + NADPH + H(+)</text>
        <dbReference type="Rhea" id="RHEA:12248"/>
        <dbReference type="ChEBI" id="CHEBI:15378"/>
        <dbReference type="ChEBI" id="CHEBI:57783"/>
        <dbReference type="ChEBI" id="CHEBI:58349"/>
        <dbReference type="ChEBI" id="CHEBI:68483"/>
        <dbReference type="ChEBI" id="CHEBI:70757"/>
        <dbReference type="EC" id="1.3.1.98"/>
    </reaction>
</comment>
<proteinExistence type="inferred from homology"/>
<dbReference type="InterPro" id="IPR036318">
    <property type="entry name" value="FAD-bd_PCMH-like_sf"/>
</dbReference>
<dbReference type="InterPro" id="IPR003170">
    <property type="entry name" value="MurB"/>
</dbReference>
<keyword evidence="9 16" id="KW-0521">NADP</keyword>
<feature type="domain" description="FAD-binding PCMH-type" evidence="17">
    <location>
        <begin position="14"/>
        <end position="186"/>
    </location>
</feature>
<dbReference type="PATRIC" id="fig|1618669.3.peg.83"/>
<dbReference type="GO" id="GO:0051301">
    <property type="term" value="P:cell division"/>
    <property type="evidence" value="ECO:0007669"/>
    <property type="project" value="UniProtKB-KW"/>
</dbReference>
<evidence type="ECO:0000256" key="16">
    <source>
        <dbReference type="HAMAP-Rule" id="MF_00037"/>
    </source>
</evidence>
<evidence type="ECO:0000313" key="18">
    <source>
        <dbReference type="EMBL" id="KKW09512.1"/>
    </source>
</evidence>
<reference evidence="18 19" key="1">
    <citation type="journal article" date="2015" name="Nature">
        <title>rRNA introns, odd ribosomes, and small enigmatic genomes across a large radiation of phyla.</title>
        <authorList>
            <person name="Brown C.T."/>
            <person name="Hug L.A."/>
            <person name="Thomas B.C."/>
            <person name="Sharon I."/>
            <person name="Castelle C.J."/>
            <person name="Singh A."/>
            <person name="Wilkins M.J."/>
            <person name="Williams K.H."/>
            <person name="Banfield J.F."/>
        </authorList>
    </citation>
    <scope>NUCLEOTIDE SEQUENCE [LARGE SCALE GENOMIC DNA]</scope>
</reference>
<evidence type="ECO:0000256" key="10">
    <source>
        <dbReference type="ARBA" id="ARBA00022960"/>
    </source>
</evidence>
<dbReference type="Pfam" id="PF02873">
    <property type="entry name" value="MurB_C"/>
    <property type="match status" value="1"/>
</dbReference>
<dbReference type="PANTHER" id="PTHR21071">
    <property type="entry name" value="UDP-N-ACETYLENOLPYRUVOYLGLUCOSAMINE REDUCTASE"/>
    <property type="match status" value="1"/>
</dbReference>
<evidence type="ECO:0000256" key="3">
    <source>
        <dbReference type="ARBA" id="ARBA00004496"/>
    </source>
</evidence>
<evidence type="ECO:0000256" key="5">
    <source>
        <dbReference type="ARBA" id="ARBA00022490"/>
    </source>
</evidence>
<evidence type="ECO:0000256" key="4">
    <source>
        <dbReference type="ARBA" id="ARBA00004752"/>
    </source>
</evidence>
<evidence type="ECO:0000313" key="19">
    <source>
        <dbReference type="Proteomes" id="UP000033965"/>
    </source>
</evidence>
<dbReference type="EMBL" id="LCPZ01000001">
    <property type="protein sequence ID" value="KKW09512.1"/>
    <property type="molecule type" value="Genomic_DNA"/>
</dbReference>
<comment type="similarity">
    <text evidence="16">Belongs to the MurB family.</text>
</comment>
<dbReference type="InterPro" id="IPR036635">
    <property type="entry name" value="MurB_C_sf"/>
</dbReference>
<evidence type="ECO:0000256" key="9">
    <source>
        <dbReference type="ARBA" id="ARBA00022857"/>
    </source>
</evidence>
<name>A0A0G1Y3P5_9BACT</name>
<dbReference type="EC" id="1.3.1.98" evidence="16"/>
<keyword evidence="13 16" id="KW-0131">Cell cycle</keyword>
<feature type="active site" evidence="16">
    <location>
        <position position="162"/>
    </location>
</feature>
<keyword evidence="8 16" id="KW-0274">FAD</keyword>
<dbReference type="Gene3D" id="3.30.43.10">
    <property type="entry name" value="Uridine Diphospho-n-acetylenolpyruvylglucosamine Reductase, domain 2"/>
    <property type="match status" value="1"/>
</dbReference>
<dbReference type="Pfam" id="PF01565">
    <property type="entry name" value="FAD_binding_4"/>
    <property type="match status" value="1"/>
</dbReference>
<dbReference type="Proteomes" id="UP000033965">
    <property type="component" value="Unassembled WGS sequence"/>
</dbReference>
<dbReference type="InterPro" id="IPR016166">
    <property type="entry name" value="FAD-bd_PCMH"/>
</dbReference>
<comment type="caution">
    <text evidence="18">The sequence shown here is derived from an EMBL/GenBank/DDBJ whole genome shotgun (WGS) entry which is preliminary data.</text>
</comment>
<dbReference type="GO" id="GO:0071949">
    <property type="term" value="F:FAD binding"/>
    <property type="evidence" value="ECO:0007669"/>
    <property type="project" value="InterPro"/>
</dbReference>
<evidence type="ECO:0000256" key="6">
    <source>
        <dbReference type="ARBA" id="ARBA00022618"/>
    </source>
</evidence>
<dbReference type="SUPFAM" id="SSF56194">
    <property type="entry name" value="Uridine diphospho-N-Acetylenolpyruvylglucosamine reductase, MurB, C-terminal domain"/>
    <property type="match status" value="1"/>
</dbReference>
<evidence type="ECO:0000256" key="11">
    <source>
        <dbReference type="ARBA" id="ARBA00022984"/>
    </source>
</evidence>
<keyword evidence="7 16" id="KW-0285">Flavoprotein</keyword>
<comment type="cofactor">
    <cofactor evidence="1 16">
        <name>FAD</name>
        <dbReference type="ChEBI" id="CHEBI:57692"/>
    </cofactor>
</comment>
<comment type="pathway">
    <text evidence="4 16">Cell wall biogenesis; peptidoglycan biosynthesis.</text>
</comment>
<dbReference type="AlphaFoldDB" id="A0A0G1Y3P5"/>
<evidence type="ECO:0000259" key="17">
    <source>
        <dbReference type="PROSITE" id="PS51387"/>
    </source>
</evidence>
<dbReference type="InterPro" id="IPR016169">
    <property type="entry name" value="FAD-bd_PCMH_sub2"/>
</dbReference>
<dbReference type="GO" id="GO:0071555">
    <property type="term" value="P:cell wall organization"/>
    <property type="evidence" value="ECO:0007669"/>
    <property type="project" value="UniProtKB-KW"/>
</dbReference>
<dbReference type="UniPathway" id="UPA00219"/>
<dbReference type="PANTHER" id="PTHR21071:SF4">
    <property type="entry name" value="UDP-N-ACETYLENOLPYRUVOYLGLUCOSAMINE REDUCTASE"/>
    <property type="match status" value="1"/>
</dbReference>
<gene>
    <name evidence="16" type="primary">murB</name>
    <name evidence="18" type="ORF">UY44_C0001G0077</name>
</gene>
<comment type="function">
    <text evidence="2 16">Cell wall formation.</text>
</comment>
<keyword evidence="12 16" id="KW-0560">Oxidoreductase</keyword>
<dbReference type="PROSITE" id="PS51387">
    <property type="entry name" value="FAD_PCMH"/>
    <property type="match status" value="1"/>
</dbReference>
<evidence type="ECO:0000256" key="13">
    <source>
        <dbReference type="ARBA" id="ARBA00023306"/>
    </source>
</evidence>
<dbReference type="GO" id="GO:0009252">
    <property type="term" value="P:peptidoglycan biosynthetic process"/>
    <property type="evidence" value="ECO:0007669"/>
    <property type="project" value="UniProtKB-UniRule"/>
</dbReference>
<feature type="active site" description="Proton donor" evidence="16">
    <location>
        <position position="237"/>
    </location>
</feature>
<keyword evidence="5 16" id="KW-0963">Cytoplasm</keyword>
<dbReference type="HAMAP" id="MF_00037">
    <property type="entry name" value="MurB"/>
    <property type="match status" value="1"/>
</dbReference>
<dbReference type="NCBIfam" id="TIGR00179">
    <property type="entry name" value="murB"/>
    <property type="match status" value="1"/>
</dbReference>
<dbReference type="GO" id="GO:0008762">
    <property type="term" value="F:UDP-N-acetylmuramate dehydrogenase activity"/>
    <property type="evidence" value="ECO:0007669"/>
    <property type="project" value="UniProtKB-UniRule"/>
</dbReference>
<dbReference type="InterPro" id="IPR016167">
    <property type="entry name" value="FAD-bd_PCMH_sub1"/>
</dbReference>
<evidence type="ECO:0000256" key="7">
    <source>
        <dbReference type="ARBA" id="ARBA00022630"/>
    </source>
</evidence>
<feature type="active site" evidence="16">
    <location>
        <position position="339"/>
    </location>
</feature>
<keyword evidence="6 16" id="KW-0132">Cell division</keyword>
<keyword evidence="14 16" id="KW-0961">Cell wall biogenesis/degradation</keyword>
<dbReference type="InterPro" id="IPR006094">
    <property type="entry name" value="Oxid_FAD_bind_N"/>
</dbReference>
<dbReference type="Gene3D" id="3.90.78.10">
    <property type="entry name" value="UDP-N-acetylenolpyruvoylglucosamine reductase, C-terminal domain"/>
    <property type="match status" value="1"/>
</dbReference>
<evidence type="ECO:0000256" key="1">
    <source>
        <dbReference type="ARBA" id="ARBA00001974"/>
    </source>
</evidence>
<comment type="subcellular location">
    <subcellularLocation>
        <location evidence="3 16">Cytoplasm</location>
    </subcellularLocation>
</comment>
<dbReference type="NCBIfam" id="NF010478">
    <property type="entry name" value="PRK13903.1"/>
    <property type="match status" value="1"/>
</dbReference>
<sequence>MQENIPLSEHTTFKLGGRARYFFRVHSIKETREALDFARENSLPFFVLGGGSNLLVSENGFSGVIIKNEILGLSFKEEAGGTLVTAGAGENWDNFVSECVSLGLYGLENLSGIPGTVGAAPVQNIGAYGVEAKDSIVSVETLEADTDAVRNFSAAECGFGYRDSFFKTAEGKSYIITGVTFRLKENGVSNLGYKDLKNYFGAVKAALTPSLSDVRKAVLEIRSKKFPDLKTTGTAGSFFKNPIIPQAQFDELKKRFPDLPGFPLQTTNYKLQTIKIPLAWILDNILHLKGFMDGPVGLHEAQPLVIVHTGGGNAEDVRRLAKDVASKIKDATGVEVSWEVEYLG</sequence>
<evidence type="ECO:0000256" key="8">
    <source>
        <dbReference type="ARBA" id="ARBA00022827"/>
    </source>
</evidence>
<organism evidence="18 19">
    <name type="scientific">Candidatus Kaiserbacteria bacterium GW2011_GWA2_49_19</name>
    <dbReference type="NCBI Taxonomy" id="1618669"/>
    <lineage>
        <taxon>Bacteria</taxon>
        <taxon>Candidatus Kaiseribacteriota</taxon>
    </lineage>
</organism>
<dbReference type="NCBIfam" id="NF000755">
    <property type="entry name" value="PRK00046.1"/>
    <property type="match status" value="1"/>
</dbReference>